<gene>
    <name evidence="6" type="ORF">SAE01_39640</name>
</gene>
<evidence type="ECO:0000313" key="6">
    <source>
        <dbReference type="EMBL" id="GEO11468.1"/>
    </source>
</evidence>
<sequence>MYIARKFSMSNRFLISLLSGFFLFIVACSHPPYYASNKSYKKQAKEYANTIKEQPSVFTVVGGMSPAWVGTTNFNMRKPNYVIIHHTAQNSCDQTYKTFTLPRTQVSAHYVICKDGLVQHMLNDYLRAWHAGAGKWGNLTDVNSASIGIEIDNNGFETFTQPQVNSLLQLLDTLKRKYAIPAANFIGHADIAPTRKVDPNIYFPWKTLAEHGYGLWYGDTSRVSVPTDFSNTNALRIIGYDVKDSTAAIAAFKRHFLQDSSNIITEADRKILLDLMNKSL</sequence>
<comment type="caution">
    <text evidence="6">The sequence shown here is derived from an EMBL/GenBank/DDBJ whole genome shotgun (WGS) entry which is preliminary data.</text>
</comment>
<dbReference type="InterPro" id="IPR036505">
    <property type="entry name" value="Amidase/PGRP_sf"/>
</dbReference>
<dbReference type="PROSITE" id="PS51257">
    <property type="entry name" value="PROKAR_LIPOPROTEIN"/>
    <property type="match status" value="1"/>
</dbReference>
<dbReference type="EMBL" id="BJYT01000022">
    <property type="protein sequence ID" value="GEO11468.1"/>
    <property type="molecule type" value="Genomic_DNA"/>
</dbReference>
<dbReference type="GO" id="GO:0019867">
    <property type="term" value="C:outer membrane"/>
    <property type="evidence" value="ECO:0007669"/>
    <property type="project" value="TreeGrafter"/>
</dbReference>
<evidence type="ECO:0000259" key="5">
    <source>
        <dbReference type="SMART" id="SM00644"/>
    </source>
</evidence>
<protein>
    <recommendedName>
        <fullName evidence="2">N-acetylmuramoyl-L-alanine amidase</fullName>
        <ecNumber evidence="2">3.5.1.28</ecNumber>
    </recommendedName>
</protein>
<name>A0A512BHM8_9BACT</name>
<comment type="catalytic activity">
    <reaction evidence="1">
        <text>Hydrolyzes the link between N-acetylmuramoyl residues and L-amino acid residues in certain cell-wall glycopeptides.</text>
        <dbReference type="EC" id="3.5.1.28"/>
    </reaction>
</comment>
<dbReference type="Gene3D" id="3.40.80.10">
    <property type="entry name" value="Peptidoglycan recognition protein-like"/>
    <property type="match status" value="1"/>
</dbReference>
<dbReference type="PANTHER" id="PTHR30417">
    <property type="entry name" value="N-ACETYLMURAMOYL-L-ALANINE AMIDASE AMID"/>
    <property type="match status" value="1"/>
</dbReference>
<dbReference type="EC" id="3.5.1.28" evidence="2"/>
<proteinExistence type="predicted"/>
<dbReference type="SMART" id="SM00644">
    <property type="entry name" value="Ami_2"/>
    <property type="match status" value="1"/>
</dbReference>
<dbReference type="AlphaFoldDB" id="A0A512BHM8"/>
<evidence type="ECO:0000256" key="4">
    <source>
        <dbReference type="ARBA" id="ARBA00023316"/>
    </source>
</evidence>
<evidence type="ECO:0000313" key="7">
    <source>
        <dbReference type="Proteomes" id="UP000321513"/>
    </source>
</evidence>
<dbReference type="SUPFAM" id="SSF55846">
    <property type="entry name" value="N-acetylmuramoyl-L-alanine amidase-like"/>
    <property type="match status" value="1"/>
</dbReference>
<accession>A0A512BHM8</accession>
<reference evidence="6 7" key="1">
    <citation type="submission" date="2019-07" db="EMBL/GenBank/DDBJ databases">
        <title>Whole genome shotgun sequence of Segetibacter aerophilus NBRC 106135.</title>
        <authorList>
            <person name="Hosoyama A."/>
            <person name="Uohara A."/>
            <person name="Ohji S."/>
            <person name="Ichikawa N."/>
        </authorList>
    </citation>
    <scope>NUCLEOTIDE SEQUENCE [LARGE SCALE GENOMIC DNA]</scope>
    <source>
        <strain evidence="6 7">NBRC 106135</strain>
    </source>
</reference>
<keyword evidence="7" id="KW-1185">Reference proteome</keyword>
<dbReference type="Pfam" id="PF01510">
    <property type="entry name" value="Amidase_2"/>
    <property type="match status" value="1"/>
</dbReference>
<dbReference type="GO" id="GO:0009253">
    <property type="term" value="P:peptidoglycan catabolic process"/>
    <property type="evidence" value="ECO:0007669"/>
    <property type="project" value="InterPro"/>
</dbReference>
<dbReference type="PANTHER" id="PTHR30417:SF1">
    <property type="entry name" value="N-ACETYLMURAMOYL-L-ALANINE AMIDASE AMID"/>
    <property type="match status" value="1"/>
</dbReference>
<dbReference type="GO" id="GO:0009254">
    <property type="term" value="P:peptidoglycan turnover"/>
    <property type="evidence" value="ECO:0007669"/>
    <property type="project" value="TreeGrafter"/>
</dbReference>
<keyword evidence="4" id="KW-0961">Cell wall biogenesis/degradation</keyword>
<dbReference type="InterPro" id="IPR002502">
    <property type="entry name" value="Amidase_domain"/>
</dbReference>
<dbReference type="InterPro" id="IPR051206">
    <property type="entry name" value="NAMLAA_amidase_2"/>
</dbReference>
<keyword evidence="3" id="KW-0378">Hydrolase</keyword>
<dbReference type="CDD" id="cd06583">
    <property type="entry name" value="PGRP"/>
    <property type="match status" value="1"/>
</dbReference>
<evidence type="ECO:0000256" key="1">
    <source>
        <dbReference type="ARBA" id="ARBA00001561"/>
    </source>
</evidence>
<evidence type="ECO:0000256" key="3">
    <source>
        <dbReference type="ARBA" id="ARBA00022801"/>
    </source>
</evidence>
<evidence type="ECO:0000256" key="2">
    <source>
        <dbReference type="ARBA" id="ARBA00011901"/>
    </source>
</evidence>
<feature type="domain" description="N-acetylmuramoyl-L-alanine amidase" evidence="5">
    <location>
        <begin position="67"/>
        <end position="200"/>
    </location>
</feature>
<organism evidence="6 7">
    <name type="scientific">Segetibacter aerophilus</name>
    <dbReference type="NCBI Taxonomy" id="670293"/>
    <lineage>
        <taxon>Bacteria</taxon>
        <taxon>Pseudomonadati</taxon>
        <taxon>Bacteroidota</taxon>
        <taxon>Chitinophagia</taxon>
        <taxon>Chitinophagales</taxon>
        <taxon>Chitinophagaceae</taxon>
        <taxon>Segetibacter</taxon>
    </lineage>
</organism>
<dbReference type="GO" id="GO:0008745">
    <property type="term" value="F:N-acetylmuramoyl-L-alanine amidase activity"/>
    <property type="evidence" value="ECO:0007669"/>
    <property type="project" value="UniProtKB-EC"/>
</dbReference>
<dbReference type="GO" id="GO:0071555">
    <property type="term" value="P:cell wall organization"/>
    <property type="evidence" value="ECO:0007669"/>
    <property type="project" value="UniProtKB-KW"/>
</dbReference>
<dbReference type="Proteomes" id="UP000321513">
    <property type="component" value="Unassembled WGS sequence"/>
</dbReference>